<gene>
    <name evidence="1" type="ORF">BP422_13080</name>
</gene>
<sequence length="138" mass="15710">MEKKVVSIQDLIAKAKGREEKELKKAEVYIKSIDGLVIIQEPDKAKVDEYLTMIAYGNKNKPEDMKTENEKLVYEFIVEPDLRDEALRKALKVSAKHPYQVVNKIFDTFEVALLADELVKLAGVESTKSVELVDEVKN</sequence>
<dbReference type="InterPro" id="IPR038559">
    <property type="entry name" value="XkdN-like_sf"/>
</dbReference>
<dbReference type="EMBL" id="CP018145">
    <property type="protein sequence ID" value="ASJ54407.1"/>
    <property type="molecule type" value="Genomic_DNA"/>
</dbReference>
<dbReference type="Pfam" id="PF08890">
    <property type="entry name" value="Phage_TAC_5"/>
    <property type="match status" value="1"/>
</dbReference>
<reference evidence="1 2" key="1">
    <citation type="submission" date="2016-11" db="EMBL/GenBank/DDBJ databases">
        <authorList>
            <person name="Jaros S."/>
            <person name="Januszkiewicz K."/>
            <person name="Wedrychowicz H."/>
        </authorList>
    </citation>
    <scope>NUCLEOTIDE SEQUENCE [LARGE SCALE GENOMIC DNA]</scope>
    <source>
        <strain evidence="1 2">NF2</strain>
    </source>
</reference>
<dbReference type="Gene3D" id="3.30.2220.30">
    <property type="match status" value="1"/>
</dbReference>
<evidence type="ECO:0000313" key="2">
    <source>
        <dbReference type="Proteomes" id="UP000197781"/>
    </source>
</evidence>
<dbReference type="InterPro" id="IPR014986">
    <property type="entry name" value="XkdN-like"/>
</dbReference>
<dbReference type="Proteomes" id="UP000197781">
    <property type="component" value="Chromosome"/>
</dbReference>
<accession>A0A220MHA5</accession>
<name>A0A220MHA5_9BACL</name>
<protein>
    <submittedName>
        <fullName evidence="1">Uncharacterized protein</fullName>
    </submittedName>
</protein>
<dbReference type="AlphaFoldDB" id="A0A220MHA5"/>
<proteinExistence type="predicted"/>
<dbReference type="KEGG" id="bfm:BP422_13080"/>
<dbReference type="RefSeq" id="WP_088908155.1">
    <property type="nucleotide sequence ID" value="NZ_CP018145.1"/>
</dbReference>
<organism evidence="1 2">
    <name type="scientific">Brevibacillus formosus</name>
    <dbReference type="NCBI Taxonomy" id="54913"/>
    <lineage>
        <taxon>Bacteria</taxon>
        <taxon>Bacillati</taxon>
        <taxon>Bacillota</taxon>
        <taxon>Bacilli</taxon>
        <taxon>Bacillales</taxon>
        <taxon>Paenibacillaceae</taxon>
        <taxon>Brevibacillus</taxon>
    </lineage>
</organism>
<evidence type="ECO:0000313" key="1">
    <source>
        <dbReference type="EMBL" id="ASJ54407.1"/>
    </source>
</evidence>